<keyword evidence="3" id="KW-1185">Reference proteome</keyword>
<dbReference type="STRING" id="589385.SAMN05421504_111123"/>
<feature type="signal peptide" evidence="1">
    <location>
        <begin position="1"/>
        <end position="28"/>
    </location>
</feature>
<name>A0A1H3RJE3_9PSEU</name>
<evidence type="ECO:0000256" key="1">
    <source>
        <dbReference type="SAM" id="SignalP"/>
    </source>
</evidence>
<reference evidence="2 3" key="1">
    <citation type="submission" date="2016-10" db="EMBL/GenBank/DDBJ databases">
        <authorList>
            <person name="de Groot N.N."/>
        </authorList>
    </citation>
    <scope>NUCLEOTIDE SEQUENCE [LARGE SCALE GENOMIC DNA]</scope>
    <source>
        <strain evidence="2 3">CPCC 202699</strain>
    </source>
</reference>
<accession>A0A1H3RJE3</accession>
<evidence type="ECO:0000313" key="3">
    <source>
        <dbReference type="Proteomes" id="UP000199515"/>
    </source>
</evidence>
<dbReference type="Proteomes" id="UP000199515">
    <property type="component" value="Unassembled WGS sequence"/>
</dbReference>
<evidence type="ECO:0008006" key="4">
    <source>
        <dbReference type="Google" id="ProtNLM"/>
    </source>
</evidence>
<keyword evidence="1" id="KW-0732">Signal</keyword>
<protein>
    <recommendedName>
        <fullName evidence="4">SH3 domain-containing protein</fullName>
    </recommendedName>
</protein>
<gene>
    <name evidence="2" type="ORF">SAMN05421504_111123</name>
</gene>
<organism evidence="2 3">
    <name type="scientific">Amycolatopsis xylanica</name>
    <dbReference type="NCBI Taxonomy" id="589385"/>
    <lineage>
        <taxon>Bacteria</taxon>
        <taxon>Bacillati</taxon>
        <taxon>Actinomycetota</taxon>
        <taxon>Actinomycetes</taxon>
        <taxon>Pseudonocardiales</taxon>
        <taxon>Pseudonocardiaceae</taxon>
        <taxon>Amycolatopsis</taxon>
    </lineage>
</organism>
<dbReference type="AlphaFoldDB" id="A0A1H3RJE3"/>
<dbReference type="EMBL" id="FNON01000011">
    <property type="protein sequence ID" value="SDZ25750.1"/>
    <property type="molecule type" value="Genomic_DNA"/>
</dbReference>
<feature type="chain" id="PRO_5011782428" description="SH3 domain-containing protein" evidence="1">
    <location>
        <begin position="29"/>
        <end position="100"/>
    </location>
</feature>
<proteinExistence type="predicted"/>
<sequence length="100" mass="10317">MSKVMRGVVASAAAAFALAGLGAAPASASGAAPATVQGCSAVVKYDTTMYTTPSTQYPLRPLAAGKWVTVHVQEKGYWLTGDNDQESGWVDILALSVRPC</sequence>
<evidence type="ECO:0000313" key="2">
    <source>
        <dbReference type="EMBL" id="SDZ25750.1"/>
    </source>
</evidence>
<dbReference type="RefSeq" id="WP_091297872.1">
    <property type="nucleotide sequence ID" value="NZ_FNON01000011.1"/>
</dbReference>